<name>A0A3Q4HZ64_NEOBR</name>
<reference evidence="1" key="1">
    <citation type="submission" date="2025-08" db="UniProtKB">
        <authorList>
            <consortium name="Ensembl"/>
        </authorList>
    </citation>
    <scope>IDENTIFICATION</scope>
</reference>
<dbReference type="GeneTree" id="ENSGT00510000048581"/>
<dbReference type="Bgee" id="ENSNBRG00000021030">
    <property type="expression patterns" value="Expressed in testis and 1 other cell type or tissue"/>
</dbReference>
<reference evidence="1" key="2">
    <citation type="submission" date="2025-09" db="UniProtKB">
        <authorList>
            <consortium name="Ensembl"/>
        </authorList>
    </citation>
    <scope>IDENTIFICATION</scope>
</reference>
<dbReference type="Ensembl" id="ENSNBRT00000028285.1">
    <property type="protein sequence ID" value="ENSNBRP00000027566.1"/>
    <property type="gene ID" value="ENSNBRG00000021030.1"/>
</dbReference>
<dbReference type="STRING" id="32507.ENSNBRP00000027566"/>
<dbReference type="GO" id="GO:0000492">
    <property type="term" value="P:box C/D snoRNP assembly"/>
    <property type="evidence" value="ECO:0007669"/>
    <property type="project" value="TreeGrafter"/>
</dbReference>
<keyword evidence="2" id="KW-1185">Reference proteome</keyword>
<evidence type="ECO:0000313" key="2">
    <source>
        <dbReference type="Proteomes" id="UP000261580"/>
    </source>
</evidence>
<evidence type="ECO:0000313" key="1">
    <source>
        <dbReference type="Ensembl" id="ENSNBRP00000027566.1"/>
    </source>
</evidence>
<dbReference type="PANTHER" id="PTHR22997:SF6">
    <property type="entry name" value="PIH1 DOMAIN-CONTAINING PROTEIN 2"/>
    <property type="match status" value="1"/>
</dbReference>
<proteinExistence type="predicted"/>
<protein>
    <submittedName>
        <fullName evidence="1">PIH1 domain containing 2</fullName>
    </submittedName>
</protein>
<dbReference type="GO" id="GO:1990904">
    <property type="term" value="C:ribonucleoprotein complex"/>
    <property type="evidence" value="ECO:0007669"/>
    <property type="project" value="TreeGrafter"/>
</dbReference>
<accession>A0A3Q4HZ64</accession>
<organism evidence="1 2">
    <name type="scientific">Neolamprologus brichardi</name>
    <name type="common">Fairy cichlid</name>
    <name type="synonym">Lamprologus brichardi</name>
    <dbReference type="NCBI Taxonomy" id="32507"/>
    <lineage>
        <taxon>Eukaryota</taxon>
        <taxon>Metazoa</taxon>
        <taxon>Chordata</taxon>
        <taxon>Craniata</taxon>
        <taxon>Vertebrata</taxon>
        <taxon>Euteleostomi</taxon>
        <taxon>Actinopterygii</taxon>
        <taxon>Neopterygii</taxon>
        <taxon>Teleostei</taxon>
        <taxon>Neoteleostei</taxon>
        <taxon>Acanthomorphata</taxon>
        <taxon>Ovalentaria</taxon>
        <taxon>Cichlomorphae</taxon>
        <taxon>Cichliformes</taxon>
        <taxon>Cichlidae</taxon>
        <taxon>African cichlids</taxon>
        <taxon>Pseudocrenilabrinae</taxon>
        <taxon>Lamprologini</taxon>
        <taxon>Neolamprologus</taxon>
    </lineage>
</organism>
<dbReference type="GO" id="GO:0005737">
    <property type="term" value="C:cytoplasm"/>
    <property type="evidence" value="ECO:0007669"/>
    <property type="project" value="TreeGrafter"/>
</dbReference>
<dbReference type="GO" id="GO:0097255">
    <property type="term" value="C:R2TP complex"/>
    <property type="evidence" value="ECO:0007669"/>
    <property type="project" value="TreeGrafter"/>
</dbReference>
<dbReference type="GO" id="GO:0006364">
    <property type="term" value="P:rRNA processing"/>
    <property type="evidence" value="ECO:0007669"/>
    <property type="project" value="TreeGrafter"/>
</dbReference>
<dbReference type="PANTHER" id="PTHR22997">
    <property type="entry name" value="PIH1 DOMAIN-CONTAINING PROTEIN 1"/>
    <property type="match status" value="1"/>
</dbReference>
<dbReference type="AlphaFoldDB" id="A0A3Q4HZ64"/>
<sequence length="185" mass="20887">MCSTGSTEDVLQQMSKLWSMLDDLSENDPAAYRTLIEKQMKEGAEFRAPPELDTCLCTEILKPKKGLLYINICGWKRVPAPQDSSRPLPVYTGKLETGTNEDQGVCQAADLPFVLHGTSKKVILFPLQAGILSHWMYFSLQDDVLLEVEDLYYLLVDFPKTVNEDTASAIFNKKKRRLTLKVNVL</sequence>
<dbReference type="InterPro" id="IPR050734">
    <property type="entry name" value="PIH1/Kintoun_subfamily"/>
</dbReference>
<dbReference type="Proteomes" id="UP000261580">
    <property type="component" value="Unassembled WGS sequence"/>
</dbReference>